<dbReference type="AlphaFoldDB" id="A0A0Q0XF27"/>
<reference evidence="1 2" key="1">
    <citation type="submission" date="2015-04" db="EMBL/GenBank/DDBJ databases">
        <title>Complete genome of flavobacterium.</title>
        <authorList>
            <person name="Kwon Y.M."/>
            <person name="Kim S.-J."/>
        </authorList>
    </citation>
    <scope>NUCLEOTIDE SEQUENCE [LARGE SCALE GENOMIC DNA]</scope>
    <source>
        <strain evidence="1 2">DK169</strain>
    </source>
</reference>
<dbReference type="STRING" id="346185.AAY42_07380"/>
<gene>
    <name evidence="1" type="ORF">AAY42_07380</name>
</gene>
<evidence type="ECO:0000313" key="2">
    <source>
        <dbReference type="Proteomes" id="UP000050827"/>
    </source>
</evidence>
<dbReference type="Pfam" id="PF20420">
    <property type="entry name" value="DUF6702"/>
    <property type="match status" value="1"/>
</dbReference>
<sequence length="172" mass="20229">MMNLKMIKNTVLILTVMLLFSFTTLHKYYLSVTNMQYSEKNDSFQITSRIFIDDLEEVLKERYGIIAELATSDEAKVSNAYIEKYFRTKFAIELNGEIAKYTFLGKKYEEDVVICYLELNNINFTDLQSISIQNEILTDLFEEQQNVVHLKWKGQKKSFVLIKENNKGMLNF</sequence>
<comment type="caution">
    <text evidence="1">The sequence shown here is derived from an EMBL/GenBank/DDBJ whole genome shotgun (WGS) entry which is preliminary data.</text>
</comment>
<dbReference type="OrthoDB" id="5735516at2"/>
<dbReference type="Proteomes" id="UP000050827">
    <property type="component" value="Unassembled WGS sequence"/>
</dbReference>
<accession>A0A0Q0XF27</accession>
<protein>
    <recommendedName>
        <fullName evidence="3">Peptidase E</fullName>
    </recommendedName>
</protein>
<evidence type="ECO:0000313" key="1">
    <source>
        <dbReference type="EMBL" id="KQC29729.1"/>
    </source>
</evidence>
<dbReference type="InterPro" id="IPR046525">
    <property type="entry name" value="DUF6702"/>
</dbReference>
<dbReference type="PATRIC" id="fig|1547436.3.peg.1520"/>
<organism evidence="1 2">
    <name type="scientific">Flagellimonas eckloniae</name>
    <dbReference type="NCBI Taxonomy" id="346185"/>
    <lineage>
        <taxon>Bacteria</taxon>
        <taxon>Pseudomonadati</taxon>
        <taxon>Bacteroidota</taxon>
        <taxon>Flavobacteriia</taxon>
        <taxon>Flavobacteriales</taxon>
        <taxon>Flavobacteriaceae</taxon>
        <taxon>Flagellimonas</taxon>
    </lineage>
</organism>
<dbReference type="EMBL" id="LCTZ01000002">
    <property type="protein sequence ID" value="KQC29729.1"/>
    <property type="molecule type" value="Genomic_DNA"/>
</dbReference>
<name>A0A0Q0XF27_9FLAO</name>
<keyword evidence="2" id="KW-1185">Reference proteome</keyword>
<proteinExistence type="predicted"/>
<evidence type="ECO:0008006" key="3">
    <source>
        <dbReference type="Google" id="ProtNLM"/>
    </source>
</evidence>